<name>A0A090Q963_NONUL</name>
<accession>A0A090Q963</accession>
<evidence type="ECO:0000313" key="2">
    <source>
        <dbReference type="Proteomes" id="UP000029226"/>
    </source>
</evidence>
<reference evidence="1 2" key="1">
    <citation type="journal article" date="2014" name="Genome Announc.">
        <title>Draft Genome Sequences of Marine Flavobacterium Nonlabens Strains NR17, NR24, NR27, NR32, NR33, and Ara13.</title>
        <authorList>
            <person name="Nakanishi M."/>
            <person name="Meirelles P."/>
            <person name="Suzuki R."/>
            <person name="Takatani N."/>
            <person name="Mino S."/>
            <person name="Suda W."/>
            <person name="Oshima K."/>
            <person name="Hattori M."/>
            <person name="Ohkuma M."/>
            <person name="Hosokawa M."/>
            <person name="Miyashita K."/>
            <person name="Thompson F.L."/>
            <person name="Niwa A."/>
            <person name="Sawabe T."/>
            <person name="Sawabe T."/>
        </authorList>
    </citation>
    <scope>NUCLEOTIDE SEQUENCE [LARGE SCALE GENOMIC DNA]</scope>
    <source>
        <strain evidence="2">JCM19314</strain>
    </source>
</reference>
<gene>
    <name evidence="1" type="ORF">JCM19314_3669</name>
</gene>
<organism evidence="1 2">
    <name type="scientific">Nonlabens ulvanivorans</name>
    <name type="common">Persicivirga ulvanivorans</name>
    <dbReference type="NCBI Taxonomy" id="906888"/>
    <lineage>
        <taxon>Bacteria</taxon>
        <taxon>Pseudomonadati</taxon>
        <taxon>Bacteroidota</taxon>
        <taxon>Flavobacteriia</taxon>
        <taxon>Flavobacteriales</taxon>
        <taxon>Flavobacteriaceae</taxon>
        <taxon>Nonlabens</taxon>
    </lineage>
</organism>
<comment type="caution">
    <text evidence="1">The sequence shown here is derived from an EMBL/GenBank/DDBJ whole genome shotgun (WGS) entry which is preliminary data.</text>
</comment>
<dbReference type="Proteomes" id="UP000029226">
    <property type="component" value="Unassembled WGS sequence"/>
</dbReference>
<sequence>MAQFPSFRASDKYYSPVISNDEGSVKFGDSIVANRVVVSIYKKDLDVFLKEKIDPSLDYDVLQTTDLSTFQNKIATANGNTLSADQIALYNVIKENVEDLEGHILNIKSIDYDNATLDHFINTHLIAESLPASQSNFPLLKFKYHQTLEQLDAVRKKKRALLDNQEFIEAKRLTIIEKKFQKSADTLKTLFHDARDSTNIKYNIFKDNQIDPVQQIYARDHGELYFVNESALQFNTDAAVVNTEFAATFFGPLRVNFGTVLSTGSNDEVAVMEPTTPIVEDVKVSEESKQRLITGGGNTYLGLELPLLYYSSHRFTFFGYMRGRMSLELNDFSDDVDTSSGVLRSTGHMVLAINSDDRAFNFYVQASYGAYTGASAFRERLGVEEKVFDFGLITAGVTIKDSMRISVNLKPISSQNQLTDGKFTLGIQFLPNLFKI</sequence>
<dbReference type="EMBL" id="BBMM01000002">
    <property type="protein sequence ID" value="GAK99624.1"/>
    <property type="molecule type" value="Genomic_DNA"/>
</dbReference>
<dbReference type="AlphaFoldDB" id="A0A090Q963"/>
<protein>
    <submittedName>
        <fullName evidence="1">Uncharacterized protein</fullName>
    </submittedName>
</protein>
<proteinExistence type="predicted"/>
<evidence type="ECO:0000313" key="1">
    <source>
        <dbReference type="EMBL" id="GAK99624.1"/>
    </source>
</evidence>